<dbReference type="Pfam" id="PF00440">
    <property type="entry name" value="TetR_N"/>
    <property type="match status" value="1"/>
</dbReference>
<evidence type="ECO:0000256" key="2">
    <source>
        <dbReference type="ARBA" id="ARBA00023125"/>
    </source>
</evidence>
<name>A0ABZ0PG60_9PROT</name>
<sequence length="187" mass="19872">MSASTKKELGRQRILDAAREVFAEQGLEGASLRAIAARAGYTPAALYFHFDSREAIYAELLRASLADLTVAIAAAAQGPDAFRQGAMALFDFYAARPQELALGLYLGPGGPAPRGLGQGVDPELNALLLEALAPIRAAATVPEPDALVAEVFAQAVGLLVLSETRRLRLFGLPARGLMQRLLERMPC</sequence>
<proteinExistence type="predicted"/>
<feature type="DNA-binding region" description="H-T-H motif" evidence="4">
    <location>
        <begin position="31"/>
        <end position="50"/>
    </location>
</feature>
<dbReference type="InterPro" id="IPR009057">
    <property type="entry name" value="Homeodomain-like_sf"/>
</dbReference>
<evidence type="ECO:0000256" key="1">
    <source>
        <dbReference type="ARBA" id="ARBA00023015"/>
    </source>
</evidence>
<evidence type="ECO:0000313" key="6">
    <source>
        <dbReference type="EMBL" id="WPB84708.1"/>
    </source>
</evidence>
<dbReference type="InterPro" id="IPR050109">
    <property type="entry name" value="HTH-type_TetR-like_transc_reg"/>
</dbReference>
<gene>
    <name evidence="6" type="ORF">R9Z33_21765</name>
</gene>
<dbReference type="EMBL" id="CP137852">
    <property type="protein sequence ID" value="WPB84708.1"/>
    <property type="molecule type" value="Genomic_DNA"/>
</dbReference>
<dbReference type="SUPFAM" id="SSF46689">
    <property type="entry name" value="Homeodomain-like"/>
    <property type="match status" value="1"/>
</dbReference>
<protein>
    <submittedName>
        <fullName evidence="6">Helix-turn-helix domain-containing protein</fullName>
    </submittedName>
</protein>
<organism evidence="6 7">
    <name type="scientific">Sediminicoccus rosea</name>
    <dbReference type="NCBI Taxonomy" id="1225128"/>
    <lineage>
        <taxon>Bacteria</taxon>
        <taxon>Pseudomonadati</taxon>
        <taxon>Pseudomonadota</taxon>
        <taxon>Alphaproteobacteria</taxon>
        <taxon>Acetobacterales</taxon>
        <taxon>Roseomonadaceae</taxon>
        <taxon>Sediminicoccus</taxon>
    </lineage>
</organism>
<reference evidence="6 7" key="1">
    <citation type="submission" date="2023-11" db="EMBL/GenBank/DDBJ databases">
        <title>Arctic aerobic anoxygenic photoheterotroph Sediminicoccus rosea KRV36 adapts its photosynthesis to long days of polar summer.</title>
        <authorList>
            <person name="Tomasch J."/>
            <person name="Kopejtka K."/>
            <person name="Bily T."/>
            <person name="Gardiner A.T."/>
            <person name="Gardian Z."/>
            <person name="Shivaramu S."/>
            <person name="Koblizek M."/>
            <person name="Engelhardt F."/>
            <person name="Kaftan D."/>
        </authorList>
    </citation>
    <scope>NUCLEOTIDE SEQUENCE [LARGE SCALE GENOMIC DNA]</scope>
    <source>
        <strain evidence="6 7">R-30</strain>
    </source>
</reference>
<evidence type="ECO:0000313" key="7">
    <source>
        <dbReference type="Proteomes" id="UP001305521"/>
    </source>
</evidence>
<keyword evidence="7" id="KW-1185">Reference proteome</keyword>
<keyword evidence="2 4" id="KW-0238">DNA-binding</keyword>
<accession>A0ABZ0PG60</accession>
<dbReference type="InterPro" id="IPR001647">
    <property type="entry name" value="HTH_TetR"/>
</dbReference>
<keyword evidence="3" id="KW-0804">Transcription</keyword>
<keyword evidence="1" id="KW-0805">Transcription regulation</keyword>
<evidence type="ECO:0000256" key="3">
    <source>
        <dbReference type="ARBA" id="ARBA00023163"/>
    </source>
</evidence>
<dbReference type="Proteomes" id="UP001305521">
    <property type="component" value="Chromosome"/>
</dbReference>
<dbReference type="RefSeq" id="WP_318648672.1">
    <property type="nucleotide sequence ID" value="NZ_CP137852.1"/>
</dbReference>
<evidence type="ECO:0000256" key="4">
    <source>
        <dbReference type="PROSITE-ProRule" id="PRU00335"/>
    </source>
</evidence>
<feature type="domain" description="HTH tetR-type" evidence="5">
    <location>
        <begin position="8"/>
        <end position="68"/>
    </location>
</feature>
<dbReference type="PANTHER" id="PTHR30055">
    <property type="entry name" value="HTH-TYPE TRANSCRIPTIONAL REGULATOR RUTR"/>
    <property type="match status" value="1"/>
</dbReference>
<evidence type="ECO:0000259" key="5">
    <source>
        <dbReference type="PROSITE" id="PS50977"/>
    </source>
</evidence>
<dbReference type="PRINTS" id="PR00455">
    <property type="entry name" value="HTHTETR"/>
</dbReference>
<dbReference type="Gene3D" id="1.10.357.10">
    <property type="entry name" value="Tetracycline Repressor, domain 2"/>
    <property type="match status" value="1"/>
</dbReference>
<dbReference type="PANTHER" id="PTHR30055:SF234">
    <property type="entry name" value="HTH-TYPE TRANSCRIPTIONAL REGULATOR BETI"/>
    <property type="match status" value="1"/>
</dbReference>
<dbReference type="PROSITE" id="PS50977">
    <property type="entry name" value="HTH_TETR_2"/>
    <property type="match status" value="1"/>
</dbReference>